<keyword evidence="1" id="KW-0813">Transport</keyword>
<evidence type="ECO:0000256" key="1">
    <source>
        <dbReference type="ARBA" id="ARBA00022448"/>
    </source>
</evidence>
<dbReference type="AlphaFoldDB" id="A0A5B8XQ83"/>
<dbReference type="KEGG" id="bbae:FRD01_10605"/>
<gene>
    <name evidence="6" type="ORF">FRD01_10605</name>
</gene>
<keyword evidence="7" id="KW-1185">Reference proteome</keyword>
<evidence type="ECO:0000313" key="6">
    <source>
        <dbReference type="EMBL" id="QED27674.1"/>
    </source>
</evidence>
<organism evidence="6 7">
    <name type="scientific">Microvenator marinus</name>
    <dbReference type="NCBI Taxonomy" id="2600177"/>
    <lineage>
        <taxon>Bacteria</taxon>
        <taxon>Deltaproteobacteria</taxon>
        <taxon>Bradymonadales</taxon>
        <taxon>Microvenatoraceae</taxon>
        <taxon>Microvenator</taxon>
    </lineage>
</organism>
<dbReference type="Gene3D" id="3.40.50.300">
    <property type="entry name" value="P-loop containing nucleotide triphosphate hydrolases"/>
    <property type="match status" value="1"/>
</dbReference>
<dbReference type="InterPro" id="IPR003439">
    <property type="entry name" value="ABC_transporter-like_ATP-bd"/>
</dbReference>
<feature type="domain" description="ABC transporter" evidence="5">
    <location>
        <begin position="1"/>
        <end position="238"/>
    </location>
</feature>
<reference evidence="6 7" key="1">
    <citation type="submission" date="2019-08" db="EMBL/GenBank/DDBJ databases">
        <authorList>
            <person name="Liang Q."/>
        </authorList>
    </citation>
    <scope>NUCLEOTIDE SEQUENCE [LARGE SCALE GENOMIC DNA]</scope>
    <source>
        <strain evidence="6 7">V1718</strain>
    </source>
</reference>
<dbReference type="InterPro" id="IPR003593">
    <property type="entry name" value="AAA+_ATPase"/>
</dbReference>
<dbReference type="PROSITE" id="PS00211">
    <property type="entry name" value="ABC_TRANSPORTER_1"/>
    <property type="match status" value="1"/>
</dbReference>
<dbReference type="PANTHER" id="PTHR42794">
    <property type="entry name" value="HEMIN IMPORT ATP-BINDING PROTEIN HMUV"/>
    <property type="match status" value="1"/>
</dbReference>
<sequence>MGMSGFLSGVCVCVGDKSLVECVSATLEPGITALVGPSGAGKSTLLKAIGGVMDFKGDIVLGRSLRELSPQEQALQRAWVPQSTHLPFAYTALDVVAMGRLPHDDAEPGARRLAADILASLDMNGLANRLFPTLSGGEKARVMVARALAQLHGVRGGWLLLDEPTSALDIANSMLLMDVVARATKSLDLHTLVVLHDLNLAAQYADSIWMMSHGRLLLEGSPNDVLTPDAIYMGFGVHAQILRGPDQIPAVFPIRNLERSHDVVAS</sequence>
<keyword evidence="3 6" id="KW-0067">ATP-binding</keyword>
<dbReference type="SUPFAM" id="SSF52540">
    <property type="entry name" value="P-loop containing nucleoside triphosphate hydrolases"/>
    <property type="match status" value="1"/>
</dbReference>
<dbReference type="GO" id="GO:0016887">
    <property type="term" value="F:ATP hydrolysis activity"/>
    <property type="evidence" value="ECO:0007669"/>
    <property type="project" value="InterPro"/>
</dbReference>
<dbReference type="PANTHER" id="PTHR42794:SF1">
    <property type="entry name" value="HEMIN IMPORT ATP-BINDING PROTEIN HMUV"/>
    <property type="match status" value="1"/>
</dbReference>
<keyword evidence="4" id="KW-1278">Translocase</keyword>
<evidence type="ECO:0000256" key="4">
    <source>
        <dbReference type="ARBA" id="ARBA00022967"/>
    </source>
</evidence>
<dbReference type="CDD" id="cd03214">
    <property type="entry name" value="ABC_Iron-Siderophores_B12_Hemin"/>
    <property type="match status" value="1"/>
</dbReference>
<dbReference type="GO" id="GO:0005524">
    <property type="term" value="F:ATP binding"/>
    <property type="evidence" value="ECO:0007669"/>
    <property type="project" value="UniProtKB-KW"/>
</dbReference>
<evidence type="ECO:0000313" key="7">
    <source>
        <dbReference type="Proteomes" id="UP000321595"/>
    </source>
</evidence>
<dbReference type="EMBL" id="CP042467">
    <property type="protein sequence ID" value="QED27674.1"/>
    <property type="molecule type" value="Genomic_DNA"/>
</dbReference>
<evidence type="ECO:0000256" key="2">
    <source>
        <dbReference type="ARBA" id="ARBA00022741"/>
    </source>
</evidence>
<evidence type="ECO:0000259" key="5">
    <source>
        <dbReference type="PROSITE" id="PS50893"/>
    </source>
</evidence>
<name>A0A5B8XQ83_9DELT</name>
<proteinExistence type="predicted"/>
<dbReference type="OrthoDB" id="9809450at2"/>
<dbReference type="Pfam" id="PF00005">
    <property type="entry name" value="ABC_tran"/>
    <property type="match status" value="1"/>
</dbReference>
<dbReference type="InterPro" id="IPR017871">
    <property type="entry name" value="ABC_transporter-like_CS"/>
</dbReference>
<keyword evidence="2" id="KW-0547">Nucleotide-binding</keyword>
<dbReference type="InterPro" id="IPR027417">
    <property type="entry name" value="P-loop_NTPase"/>
</dbReference>
<dbReference type="SMART" id="SM00382">
    <property type="entry name" value="AAA"/>
    <property type="match status" value="1"/>
</dbReference>
<dbReference type="Proteomes" id="UP000321595">
    <property type="component" value="Chromosome"/>
</dbReference>
<accession>A0A5B8XQ83</accession>
<dbReference type="PROSITE" id="PS50893">
    <property type="entry name" value="ABC_TRANSPORTER_2"/>
    <property type="match status" value="1"/>
</dbReference>
<evidence type="ECO:0000256" key="3">
    <source>
        <dbReference type="ARBA" id="ARBA00022840"/>
    </source>
</evidence>
<protein>
    <submittedName>
        <fullName evidence="6">ATP-binding cassette domain-containing protein</fullName>
    </submittedName>
</protein>